<evidence type="ECO:0000313" key="9">
    <source>
        <dbReference type="Proteomes" id="UP000736328"/>
    </source>
</evidence>
<dbReference type="InterPro" id="IPR051208">
    <property type="entry name" value="Class-I_Fumarase/Tartrate_DH"/>
</dbReference>
<evidence type="ECO:0000256" key="5">
    <source>
        <dbReference type="ARBA" id="ARBA00023014"/>
    </source>
</evidence>
<keyword evidence="6 8" id="KW-0456">Lyase</keyword>
<organism evidence="8 9">
    <name type="scientific">candidate division TA06 bacterium</name>
    <dbReference type="NCBI Taxonomy" id="2250710"/>
    <lineage>
        <taxon>Bacteria</taxon>
        <taxon>Bacteria division TA06</taxon>
    </lineage>
</organism>
<dbReference type="PANTHER" id="PTHR30389">
    <property type="entry name" value="FUMARATE HYDRATASE-RELATED"/>
    <property type="match status" value="1"/>
</dbReference>
<proteinExistence type="inferred from homology"/>
<dbReference type="EC" id="4.2.1.2" evidence="8"/>
<evidence type="ECO:0000256" key="3">
    <source>
        <dbReference type="ARBA" id="ARBA00022723"/>
    </source>
</evidence>
<keyword evidence="3" id="KW-0479">Metal-binding</keyword>
<comment type="similarity">
    <text evidence="1">Belongs to the class-I fumarase family.</text>
</comment>
<evidence type="ECO:0000259" key="7">
    <source>
        <dbReference type="Pfam" id="PF05681"/>
    </source>
</evidence>
<feature type="domain" description="Fe-S hydro-lyase tartrate dehydratase alpha-type catalytic" evidence="7">
    <location>
        <begin position="12"/>
        <end position="278"/>
    </location>
</feature>
<gene>
    <name evidence="8" type="ORF">HY768_01325</name>
</gene>
<dbReference type="GO" id="GO:0046872">
    <property type="term" value="F:metal ion binding"/>
    <property type="evidence" value="ECO:0007669"/>
    <property type="project" value="UniProtKB-KW"/>
</dbReference>
<comment type="caution">
    <text evidence="8">The sequence shown here is derived from an EMBL/GenBank/DDBJ whole genome shotgun (WGS) entry which is preliminary data.</text>
</comment>
<dbReference type="InterPro" id="IPR004646">
    <property type="entry name" value="Fe-S_hydro-lyase_TtdA-typ_cat"/>
</dbReference>
<sequence length="281" mass="30399">MRTIEYQKVVTAVREMCLEANFDLPQDVMDCFQKAVKSEESPLGKSILEQCLENAKIAKDERVPICQDTGLSVFFVKLGADLRIEGGILPDAINEGVRQGYTEGYLRKSSLDDPLFDRKNTKDNTPAIIHLEIVAGDDLDIIMAPKGGGAENMSQVKMMPPSAGEKGVMDFVVDAVVKGGGNPCPPTVIGVGVGGTFEKVAYLAKKALLWPLGKPNSDLRYAELEQKILKKINDSGVGPQGLGGSTTSFWVHIEHAPCHLASLPAAVNVNCHAHRHAHRTL</sequence>
<keyword evidence="2" id="KW-0004">4Fe-4S</keyword>
<dbReference type="NCBIfam" id="NF004885">
    <property type="entry name" value="PRK06246.1"/>
    <property type="match status" value="1"/>
</dbReference>
<evidence type="ECO:0000256" key="1">
    <source>
        <dbReference type="ARBA" id="ARBA00008876"/>
    </source>
</evidence>
<dbReference type="GO" id="GO:0004333">
    <property type="term" value="F:fumarate hydratase activity"/>
    <property type="evidence" value="ECO:0007669"/>
    <property type="project" value="UniProtKB-EC"/>
</dbReference>
<dbReference type="Pfam" id="PF05681">
    <property type="entry name" value="Fumerase"/>
    <property type="match status" value="1"/>
</dbReference>
<dbReference type="EMBL" id="JACQXR010000013">
    <property type="protein sequence ID" value="MBI4725863.1"/>
    <property type="molecule type" value="Genomic_DNA"/>
</dbReference>
<evidence type="ECO:0000256" key="6">
    <source>
        <dbReference type="ARBA" id="ARBA00023239"/>
    </source>
</evidence>
<keyword evidence="4" id="KW-0408">Iron</keyword>
<evidence type="ECO:0000313" key="8">
    <source>
        <dbReference type="EMBL" id="MBI4725863.1"/>
    </source>
</evidence>
<name>A0A933I9K3_UNCT6</name>
<evidence type="ECO:0000256" key="4">
    <source>
        <dbReference type="ARBA" id="ARBA00023004"/>
    </source>
</evidence>
<dbReference type="Proteomes" id="UP000736328">
    <property type="component" value="Unassembled WGS sequence"/>
</dbReference>
<dbReference type="PANTHER" id="PTHR30389:SF17">
    <property type="entry name" value="L(+)-TARTRATE DEHYDRATASE SUBUNIT ALPHA-RELATED"/>
    <property type="match status" value="1"/>
</dbReference>
<reference evidence="8" key="1">
    <citation type="submission" date="2020-07" db="EMBL/GenBank/DDBJ databases">
        <title>Huge and variable diversity of episymbiotic CPR bacteria and DPANN archaea in groundwater ecosystems.</title>
        <authorList>
            <person name="He C.Y."/>
            <person name="Keren R."/>
            <person name="Whittaker M."/>
            <person name="Farag I.F."/>
            <person name="Doudna J."/>
            <person name="Cate J.H.D."/>
            <person name="Banfield J.F."/>
        </authorList>
    </citation>
    <scope>NUCLEOTIDE SEQUENCE</scope>
    <source>
        <strain evidence="8">NC_groundwater_1520_Pr4_B-0.1um_53_5</strain>
    </source>
</reference>
<dbReference type="GO" id="GO:0051539">
    <property type="term" value="F:4 iron, 4 sulfur cluster binding"/>
    <property type="evidence" value="ECO:0007669"/>
    <property type="project" value="UniProtKB-KW"/>
</dbReference>
<protein>
    <submittedName>
        <fullName evidence="8">Fumarate hydratase</fullName>
        <ecNumber evidence="8">4.2.1.2</ecNumber>
    </submittedName>
</protein>
<keyword evidence="5" id="KW-0411">Iron-sulfur</keyword>
<dbReference type="NCBIfam" id="TIGR00722">
    <property type="entry name" value="ttdA_fumA_fumB"/>
    <property type="match status" value="1"/>
</dbReference>
<accession>A0A933I9K3</accession>
<evidence type="ECO:0000256" key="2">
    <source>
        <dbReference type="ARBA" id="ARBA00022485"/>
    </source>
</evidence>
<dbReference type="AlphaFoldDB" id="A0A933I9K3"/>